<keyword evidence="2" id="KW-1185">Reference proteome</keyword>
<accession>A0AA39MKW9</accession>
<reference evidence="1" key="1">
    <citation type="submission" date="2023-06" db="EMBL/GenBank/DDBJ databases">
        <authorList>
            <consortium name="Lawrence Berkeley National Laboratory"/>
            <person name="Ahrendt S."/>
            <person name="Sahu N."/>
            <person name="Indic B."/>
            <person name="Wong-Bajracharya J."/>
            <person name="Merenyi Z."/>
            <person name="Ke H.-M."/>
            <person name="Monk M."/>
            <person name="Kocsube S."/>
            <person name="Drula E."/>
            <person name="Lipzen A."/>
            <person name="Balint B."/>
            <person name="Henrissat B."/>
            <person name="Andreopoulos B."/>
            <person name="Martin F.M."/>
            <person name="Harder C.B."/>
            <person name="Rigling D."/>
            <person name="Ford K.L."/>
            <person name="Foster G.D."/>
            <person name="Pangilinan J."/>
            <person name="Papanicolaou A."/>
            <person name="Barry K."/>
            <person name="LaButti K."/>
            <person name="Viragh M."/>
            <person name="Koriabine M."/>
            <person name="Yan M."/>
            <person name="Riley R."/>
            <person name="Champramary S."/>
            <person name="Plett K.L."/>
            <person name="Tsai I.J."/>
            <person name="Slot J."/>
            <person name="Sipos G."/>
            <person name="Plett J."/>
            <person name="Nagy L.G."/>
            <person name="Grigoriev I.V."/>
        </authorList>
    </citation>
    <scope>NUCLEOTIDE SEQUENCE</scope>
    <source>
        <strain evidence="1">FPL87.14</strain>
    </source>
</reference>
<sequence length="122" mass="13709">MVVRKQELMASQIGTALPLTTSFSYALHLFAPIALRVSLIKGDWLGCHRRSTDDEFTFKSKFSCFPGKPQAACHMPSDKKNITILLSQFTMPFTYLQCDVEYPITSLTLPMSSLKRSQTEVA</sequence>
<proteinExistence type="predicted"/>
<organism evidence="1 2">
    <name type="scientific">Armillaria borealis</name>
    <dbReference type="NCBI Taxonomy" id="47425"/>
    <lineage>
        <taxon>Eukaryota</taxon>
        <taxon>Fungi</taxon>
        <taxon>Dikarya</taxon>
        <taxon>Basidiomycota</taxon>
        <taxon>Agaricomycotina</taxon>
        <taxon>Agaricomycetes</taxon>
        <taxon>Agaricomycetidae</taxon>
        <taxon>Agaricales</taxon>
        <taxon>Marasmiineae</taxon>
        <taxon>Physalacriaceae</taxon>
        <taxon>Armillaria</taxon>
    </lineage>
</organism>
<dbReference type="Proteomes" id="UP001175226">
    <property type="component" value="Unassembled WGS sequence"/>
</dbReference>
<protein>
    <submittedName>
        <fullName evidence="1">Uncharacterized protein</fullName>
    </submittedName>
</protein>
<name>A0AA39MKW9_9AGAR</name>
<gene>
    <name evidence="1" type="ORF">EV421DRAFT_2038343</name>
</gene>
<dbReference type="AlphaFoldDB" id="A0AA39MKW9"/>
<evidence type="ECO:0000313" key="2">
    <source>
        <dbReference type="Proteomes" id="UP001175226"/>
    </source>
</evidence>
<comment type="caution">
    <text evidence="1">The sequence shown here is derived from an EMBL/GenBank/DDBJ whole genome shotgun (WGS) entry which is preliminary data.</text>
</comment>
<evidence type="ECO:0000313" key="1">
    <source>
        <dbReference type="EMBL" id="KAK0437180.1"/>
    </source>
</evidence>
<dbReference type="EMBL" id="JAUEPT010000050">
    <property type="protein sequence ID" value="KAK0437180.1"/>
    <property type="molecule type" value="Genomic_DNA"/>
</dbReference>